<protein>
    <submittedName>
        <fullName evidence="1">Uncharacterized protein</fullName>
    </submittedName>
</protein>
<accession>A0AAV7HM51</accession>
<evidence type="ECO:0000313" key="2">
    <source>
        <dbReference type="Proteomes" id="UP000826195"/>
    </source>
</evidence>
<proteinExistence type="predicted"/>
<dbReference type="Proteomes" id="UP000826195">
    <property type="component" value="Unassembled WGS sequence"/>
</dbReference>
<reference evidence="1 2" key="1">
    <citation type="journal article" date="2021" name="J. Hered.">
        <title>A chromosome-level genome assembly of the parasitoid wasp, Cotesia glomerata (Hymenoptera: Braconidae).</title>
        <authorList>
            <person name="Pinto B.J."/>
            <person name="Weis J.J."/>
            <person name="Gamble T."/>
            <person name="Ode P.J."/>
            <person name="Paul R."/>
            <person name="Zaspel J.M."/>
        </authorList>
    </citation>
    <scope>NUCLEOTIDE SEQUENCE [LARGE SCALE GENOMIC DNA]</scope>
    <source>
        <strain evidence="1">CgM1</strain>
    </source>
</reference>
<organism evidence="1 2">
    <name type="scientific">Cotesia glomerata</name>
    <name type="common">Lepidopteran parasitic wasp</name>
    <name type="synonym">Apanteles glomeratus</name>
    <dbReference type="NCBI Taxonomy" id="32391"/>
    <lineage>
        <taxon>Eukaryota</taxon>
        <taxon>Metazoa</taxon>
        <taxon>Ecdysozoa</taxon>
        <taxon>Arthropoda</taxon>
        <taxon>Hexapoda</taxon>
        <taxon>Insecta</taxon>
        <taxon>Pterygota</taxon>
        <taxon>Neoptera</taxon>
        <taxon>Endopterygota</taxon>
        <taxon>Hymenoptera</taxon>
        <taxon>Apocrita</taxon>
        <taxon>Ichneumonoidea</taxon>
        <taxon>Braconidae</taxon>
        <taxon>Microgastrinae</taxon>
        <taxon>Cotesia</taxon>
    </lineage>
</organism>
<gene>
    <name evidence="1" type="ORF">KQX54_020633</name>
</gene>
<keyword evidence="2" id="KW-1185">Reference proteome</keyword>
<sequence length="168" mass="19018">MGIEISLVVVFLFEDENLRSAERGVSMLIDPRGNILFRKKFKLMTAMIPLPRNNKGRGFAEILLLRQFTLCNSSLSIVIVIGTEKFTAIASTHPLALISQLAQPFSRLSSEIASDVFSRFTKLPLNSETTFIPFCTFSNAPRDLTKFHSIFIRFHRLNSMFCIDILPC</sequence>
<comment type="caution">
    <text evidence="1">The sequence shown here is derived from an EMBL/GenBank/DDBJ whole genome shotgun (WGS) entry which is preliminary data.</text>
</comment>
<evidence type="ECO:0000313" key="1">
    <source>
        <dbReference type="EMBL" id="KAH0540946.1"/>
    </source>
</evidence>
<dbReference type="EMBL" id="JAHXZJ010002609">
    <property type="protein sequence ID" value="KAH0540946.1"/>
    <property type="molecule type" value="Genomic_DNA"/>
</dbReference>
<dbReference type="AlphaFoldDB" id="A0AAV7HM51"/>
<name>A0AAV7HM51_COTGL</name>